<dbReference type="AlphaFoldDB" id="A0A9P5VMC0"/>
<dbReference type="Pfam" id="PF01814">
    <property type="entry name" value="Hemerythrin"/>
    <property type="match status" value="1"/>
</dbReference>
<name>A0A9P5VMC0_9FUNG</name>
<evidence type="ECO:0000313" key="3">
    <source>
        <dbReference type="Proteomes" id="UP000696485"/>
    </source>
</evidence>
<dbReference type="PANTHER" id="PTHR38048">
    <property type="entry name" value="EXPRESSED PROTEIN"/>
    <property type="match status" value="1"/>
</dbReference>
<proteinExistence type="predicted"/>
<dbReference type="InterPro" id="IPR012312">
    <property type="entry name" value="Hemerythrin-like"/>
</dbReference>
<keyword evidence="3" id="KW-1185">Reference proteome</keyword>
<dbReference type="Proteomes" id="UP000696485">
    <property type="component" value="Unassembled WGS sequence"/>
</dbReference>
<sequence length="158" mass="18357">MTSLHRYYSDHLTAIHNGLRRELKSVLHTLPNTSQPTSVKNALRNVLMFCRHLQGHHDLEEAVIFPSFAAVTDISHWSHSHEELDSTLARVRKLAQQGIDQDGKEFDGQKSLIVDEIERLSDIVLPHLRDEELMSTEEELIKLWPTENAFRRAFPWLR</sequence>
<comment type="caution">
    <text evidence="2">The sequence shown here is derived from an EMBL/GenBank/DDBJ whole genome shotgun (WGS) entry which is preliminary data.</text>
</comment>
<dbReference type="EMBL" id="JAAAUY010000248">
    <property type="protein sequence ID" value="KAF9332644.1"/>
    <property type="molecule type" value="Genomic_DNA"/>
</dbReference>
<dbReference type="Gene3D" id="1.20.120.520">
    <property type="entry name" value="nmb1532 protein domain like"/>
    <property type="match status" value="1"/>
</dbReference>
<dbReference type="InterPro" id="IPR053206">
    <property type="entry name" value="Dimeric_xanthone_biosynth"/>
</dbReference>
<evidence type="ECO:0000313" key="2">
    <source>
        <dbReference type="EMBL" id="KAF9332644.1"/>
    </source>
</evidence>
<organism evidence="2 3">
    <name type="scientific">Podila minutissima</name>
    <dbReference type="NCBI Taxonomy" id="64525"/>
    <lineage>
        <taxon>Eukaryota</taxon>
        <taxon>Fungi</taxon>
        <taxon>Fungi incertae sedis</taxon>
        <taxon>Mucoromycota</taxon>
        <taxon>Mortierellomycotina</taxon>
        <taxon>Mortierellomycetes</taxon>
        <taxon>Mortierellales</taxon>
        <taxon>Mortierellaceae</taxon>
        <taxon>Podila</taxon>
    </lineage>
</organism>
<reference evidence="2" key="1">
    <citation type="journal article" date="2020" name="Fungal Divers.">
        <title>Resolving the Mortierellaceae phylogeny through synthesis of multi-gene phylogenetics and phylogenomics.</title>
        <authorList>
            <person name="Vandepol N."/>
            <person name="Liber J."/>
            <person name="Desiro A."/>
            <person name="Na H."/>
            <person name="Kennedy M."/>
            <person name="Barry K."/>
            <person name="Grigoriev I.V."/>
            <person name="Miller A.N."/>
            <person name="O'Donnell K."/>
            <person name="Stajich J.E."/>
            <person name="Bonito G."/>
        </authorList>
    </citation>
    <scope>NUCLEOTIDE SEQUENCE</scope>
    <source>
        <strain evidence="2">NVP1</strain>
    </source>
</reference>
<protein>
    <recommendedName>
        <fullName evidence="1">Hemerythrin-like domain-containing protein</fullName>
    </recommendedName>
</protein>
<evidence type="ECO:0000259" key="1">
    <source>
        <dbReference type="Pfam" id="PF01814"/>
    </source>
</evidence>
<gene>
    <name evidence="2" type="ORF">BG006_004481</name>
</gene>
<accession>A0A9P5VMC0</accession>
<dbReference type="PANTHER" id="PTHR38048:SF2">
    <property type="entry name" value="HEMERYTHRIN-LIKE DOMAIN-CONTAINING PROTEIN"/>
    <property type="match status" value="1"/>
</dbReference>
<feature type="domain" description="Hemerythrin-like" evidence="1">
    <location>
        <begin position="10"/>
        <end position="132"/>
    </location>
</feature>